<dbReference type="OrthoDB" id="1935234at2759"/>
<keyword evidence="2" id="KW-0963">Cytoplasm</keyword>
<feature type="region of interest" description="Disordered" evidence="10">
    <location>
        <begin position="1"/>
        <end position="40"/>
    </location>
</feature>
<evidence type="ECO:0000256" key="1">
    <source>
        <dbReference type="ARBA" id="ARBA00004430"/>
    </source>
</evidence>
<feature type="compositionally biased region" description="Basic and acidic residues" evidence="10">
    <location>
        <begin position="25"/>
        <end position="40"/>
    </location>
</feature>
<evidence type="ECO:0000313" key="11">
    <source>
        <dbReference type="EMBL" id="TRY65681.1"/>
    </source>
</evidence>
<keyword evidence="4" id="KW-0677">Repeat</keyword>
<dbReference type="InterPro" id="IPR015943">
    <property type="entry name" value="WD40/YVTN_repeat-like_dom_sf"/>
</dbReference>
<keyword evidence="12" id="KW-1185">Reference proteome</keyword>
<evidence type="ECO:0000256" key="10">
    <source>
        <dbReference type="SAM" id="MobiDB-lite"/>
    </source>
</evidence>
<evidence type="ECO:0000256" key="7">
    <source>
        <dbReference type="ARBA" id="ARBA00023273"/>
    </source>
</evidence>
<dbReference type="InterPro" id="IPR001680">
    <property type="entry name" value="WD40_rpt"/>
</dbReference>
<name>A0A553NJR6_9TELE</name>
<feature type="coiled-coil region" evidence="9">
    <location>
        <begin position="814"/>
        <end position="854"/>
    </location>
</feature>
<keyword evidence="6" id="KW-0206">Cytoskeleton</keyword>
<feature type="repeat" description="WD" evidence="8">
    <location>
        <begin position="441"/>
        <end position="472"/>
    </location>
</feature>
<feature type="coiled-coil region" evidence="9">
    <location>
        <begin position="1538"/>
        <end position="1628"/>
    </location>
</feature>
<gene>
    <name evidence="11" type="ORF">DNTS_005533</name>
</gene>
<dbReference type="STRING" id="623744.A0A553NJR6"/>
<evidence type="ECO:0000256" key="8">
    <source>
        <dbReference type="PROSITE-ProRule" id="PRU00221"/>
    </source>
</evidence>
<feature type="region of interest" description="Disordered" evidence="10">
    <location>
        <begin position="1286"/>
        <end position="1340"/>
    </location>
</feature>
<proteinExistence type="predicted"/>
<evidence type="ECO:0000256" key="2">
    <source>
        <dbReference type="ARBA" id="ARBA00022490"/>
    </source>
</evidence>
<reference evidence="11 12" key="1">
    <citation type="journal article" date="2019" name="Sci. Data">
        <title>Hybrid genome assembly and annotation of Danionella translucida.</title>
        <authorList>
            <person name="Kadobianskyi M."/>
            <person name="Schulze L."/>
            <person name="Schuelke M."/>
            <person name="Judkewitz B."/>
        </authorList>
    </citation>
    <scope>NUCLEOTIDE SEQUENCE [LARGE SCALE GENOMIC DNA]</scope>
    <source>
        <strain evidence="11 12">Bolton</strain>
    </source>
</reference>
<evidence type="ECO:0000313" key="12">
    <source>
        <dbReference type="Proteomes" id="UP000316079"/>
    </source>
</evidence>
<feature type="compositionally biased region" description="Acidic residues" evidence="10">
    <location>
        <begin position="585"/>
        <end position="606"/>
    </location>
</feature>
<accession>A0A553NJR6</accession>
<evidence type="ECO:0000256" key="5">
    <source>
        <dbReference type="ARBA" id="ARBA00023054"/>
    </source>
</evidence>
<keyword evidence="3 8" id="KW-0853">WD repeat</keyword>
<dbReference type="Proteomes" id="UP000316079">
    <property type="component" value="Unassembled WGS sequence"/>
</dbReference>
<keyword evidence="5 9" id="KW-0175">Coiled coil</keyword>
<comment type="caution">
    <text evidence="11">The sequence shown here is derived from an EMBL/GenBank/DDBJ whole genome shotgun (WGS) entry which is preliminary data.</text>
</comment>
<feature type="compositionally biased region" description="Polar residues" evidence="10">
    <location>
        <begin position="13"/>
        <end position="24"/>
    </location>
</feature>
<sequence length="1641" mass="188899">MDAEDARTDKTTVKNQTEAVMSNLQKDEDDRRNEEEQRQIPEDHYYNYEDLKSKAFISEASEISYTLLELSHSFGYESGRRANLQLLDETTLLFIAGDILILLDVRTKEQRYLRSCSGGGLGAITVHPSRQFFAVAEKDYTLSLWDWRAEQATLRKKAFSQDVYGVSFSPENVGQLTTSGSGHIRGGKVKDTIFRFWRMASTFTGLKLEGLIGSFGKTTVTDIHGYVELPDGKVVSGSDWGNLLLWDGGLIKVEISRRSGRPCHNGVIRQLHLEEEELISIGTDGAVRIEPMNEMLIGRGVSLLSMVRSPDASIWFAQDSSGCIWKLDLSFSNITQDPECVSSFHAGVVQGLDVCESAHLMATTAPDVFDFELKKELTVCRFKQGGTALTWTSDGISAALLAVGFEDGVVRLLELYDPHGLLSPLSHPRSREAELRLRQALKPHDAPVTAVAFSSSGSIMATAGADGSVFFFMVGEVYHPLGFVSVPGPVRALQWSPPSHERSTLLVLCVNGHVLELESPHPDFQSDVNTFQLSSLPTIHFCFHSIKSRIKRQEAIALRAAREEERRKRREERLTKLKQQKREAAEEELKEELDKPEEEVEEEEELPSLYVPSPSSPVHCGFYSGPGTFWLSVVYTYSTIYSKQVSLAPLTLFEFQGGFDSGFLYHCRFSQDQTCDPRERKDEPFAYIRIQDAEQNAITSISFSSSGSLMLCGMEDGSLRLYPISSSDPELVSMSSYWSMSFHDNQNGSIKHTHFSFDDMYVLSAGDDGNIFCFHCASAKRETASSQTAIPLPRVGLEKEKAVLDIEDPSAYSIETAKQKLELDRMRAEAEERKQQRRKNLTELQRRFQGLLNQNQKLPEHVRLHRSEFEMDRRFSEELEKLTEHRVREVRKELAYEEERERIGLAKLHSMFQASVTQESLSVCAFLSDHEVCSYTQVTPPFTQTHMCSHNSPEELVLPMEVKRISSSQSLVEELESDALELAPQVESSSKKLGSRETEKLRKINERADRNRALIKKRKEEWAELYASKPSEDFEDPRDVSSIQKARETLGDFKLKTAEDYTVPQNMRMNDERKRAQMEQLERQLFQQKAEMNRRVQALRQRKLDILSILQSHAEQIRVLQKALPPTKRRSVPKVPVLMPQEMPEKKHRFTRATLERFSRLCSEGKEDQNILDLLQEQEPDTYSDMPEENTLHVTLFEELLLLKDFEKREERLQERLHTYRKEEDEITARALELRRQQDHRRREIQRLQLKEKSIFQSFQSSLGENQNQRFQELLSRLFRKKVKRSRKKEAQREPGGDVTEDEEDSDEDSNEESDAEDEEDYEESETGAPLDDSVCPPNCDPALYQNTLHLRDLRLDVEEQLQEENKTLEALRKENDTLGKKEKMVQSNRRSAEFDLELLDREKQQRLNEVHVVLPLRLHQLECEEESLSAASLDTALVLNSADLQRLQKRIRDLYQEKQEQRELYKQNRHTHVQLRHELSDMMNTIREWEVRCEQLMMMKFGKLVDLEALQTLSGNRKLEEMKQEVRERDGRFTQELRQWEARVSGAREALTEATRLNTERLEKINALLREKKALDNTLDALQKKTVGQYQACSVDHQELHDLRCLVSAQNREIEDLRREIHMLSRKDTHILPPITHAYS</sequence>
<organism evidence="11 12">
    <name type="scientific">Danionella cerebrum</name>
    <dbReference type="NCBI Taxonomy" id="2873325"/>
    <lineage>
        <taxon>Eukaryota</taxon>
        <taxon>Metazoa</taxon>
        <taxon>Chordata</taxon>
        <taxon>Craniata</taxon>
        <taxon>Vertebrata</taxon>
        <taxon>Euteleostomi</taxon>
        <taxon>Actinopterygii</taxon>
        <taxon>Neopterygii</taxon>
        <taxon>Teleostei</taxon>
        <taxon>Ostariophysi</taxon>
        <taxon>Cypriniformes</taxon>
        <taxon>Danionidae</taxon>
        <taxon>Danioninae</taxon>
        <taxon>Danionella</taxon>
    </lineage>
</organism>
<dbReference type="Gene3D" id="2.130.10.10">
    <property type="entry name" value="YVTN repeat-like/Quinoprotein amine dehydrogenase"/>
    <property type="match status" value="3"/>
</dbReference>
<dbReference type="InterPro" id="IPR036322">
    <property type="entry name" value="WD40_repeat_dom_sf"/>
</dbReference>
<feature type="region of interest" description="Disordered" evidence="10">
    <location>
        <begin position="577"/>
        <end position="612"/>
    </location>
</feature>
<dbReference type="SUPFAM" id="SSF50978">
    <property type="entry name" value="WD40 repeat-like"/>
    <property type="match status" value="2"/>
</dbReference>
<protein>
    <submittedName>
        <fullName evidence="11">Uncharacterized protein</fullName>
    </submittedName>
</protein>
<dbReference type="GO" id="GO:0003341">
    <property type="term" value="P:cilium movement"/>
    <property type="evidence" value="ECO:0007669"/>
    <property type="project" value="UniProtKB-ARBA"/>
</dbReference>
<evidence type="ECO:0000256" key="4">
    <source>
        <dbReference type="ARBA" id="ARBA00022737"/>
    </source>
</evidence>
<evidence type="ECO:0000256" key="6">
    <source>
        <dbReference type="ARBA" id="ARBA00023212"/>
    </source>
</evidence>
<keyword evidence="7" id="KW-0966">Cell projection</keyword>
<dbReference type="PROSITE" id="PS50082">
    <property type="entry name" value="WD_REPEATS_2"/>
    <property type="match status" value="2"/>
</dbReference>
<dbReference type="GO" id="GO:0005930">
    <property type="term" value="C:axoneme"/>
    <property type="evidence" value="ECO:0007669"/>
    <property type="project" value="UniProtKB-SubCell"/>
</dbReference>
<evidence type="ECO:0000256" key="3">
    <source>
        <dbReference type="ARBA" id="ARBA00022574"/>
    </source>
</evidence>
<feature type="coiled-coil region" evidence="9">
    <location>
        <begin position="1071"/>
        <end position="1102"/>
    </location>
</feature>
<feature type="compositionally biased region" description="Acidic residues" evidence="10">
    <location>
        <begin position="1299"/>
        <end position="1326"/>
    </location>
</feature>
<dbReference type="Pfam" id="PF00400">
    <property type="entry name" value="WD40"/>
    <property type="match status" value="2"/>
</dbReference>
<dbReference type="SMART" id="SM00320">
    <property type="entry name" value="WD40"/>
    <property type="match status" value="5"/>
</dbReference>
<dbReference type="PANTHER" id="PTHR14885:SF3">
    <property type="entry name" value="CILIA- AND FLAGELLA-ASSOCIATED PROTEIN 44"/>
    <property type="match status" value="1"/>
</dbReference>
<feature type="coiled-coil region" evidence="9">
    <location>
        <begin position="1203"/>
        <end position="1230"/>
    </location>
</feature>
<dbReference type="PANTHER" id="PTHR14885">
    <property type="entry name" value="CILIA- AND FLAGELLA-ASSOCIATED PROTEIN 43-RELATED"/>
    <property type="match status" value="1"/>
</dbReference>
<comment type="subcellular location">
    <subcellularLocation>
        <location evidence="1">Cytoplasm</location>
        <location evidence="1">Cytoskeleton</location>
        <location evidence="1">Cilium axoneme</location>
    </subcellularLocation>
</comment>
<evidence type="ECO:0000256" key="9">
    <source>
        <dbReference type="SAM" id="Coils"/>
    </source>
</evidence>
<dbReference type="EMBL" id="SRMA01026899">
    <property type="protein sequence ID" value="TRY65681.1"/>
    <property type="molecule type" value="Genomic_DNA"/>
</dbReference>
<feature type="compositionally biased region" description="Basic and acidic residues" evidence="10">
    <location>
        <begin position="1"/>
        <end position="12"/>
    </location>
</feature>
<feature type="repeat" description="WD" evidence="8">
    <location>
        <begin position="691"/>
        <end position="732"/>
    </location>
</feature>
<feature type="coiled-coil region" evidence="9">
    <location>
        <begin position="1355"/>
        <end position="1382"/>
    </location>
</feature>